<gene>
    <name evidence="1" type="ORF">K1T71_004737</name>
</gene>
<reference evidence="1 2" key="1">
    <citation type="journal article" date="2021" name="Front. Genet.">
        <title>Chromosome-Level Genome Assembly Reveals Significant Gene Expansion in the Toll and IMD Signaling Pathways of Dendrolimus kikuchii.</title>
        <authorList>
            <person name="Zhou J."/>
            <person name="Wu P."/>
            <person name="Xiong Z."/>
            <person name="Liu N."/>
            <person name="Zhao N."/>
            <person name="Ji M."/>
            <person name="Qiu Y."/>
            <person name="Yang B."/>
        </authorList>
    </citation>
    <scope>NUCLEOTIDE SEQUENCE [LARGE SCALE GENOMIC DNA]</scope>
    <source>
        <strain evidence="1">Ann1</strain>
    </source>
</reference>
<protein>
    <submittedName>
        <fullName evidence="1">Uncharacterized protein</fullName>
    </submittedName>
</protein>
<keyword evidence="2" id="KW-1185">Reference proteome</keyword>
<name>A0ACC1D8B2_9NEOP</name>
<proteinExistence type="predicted"/>
<evidence type="ECO:0000313" key="1">
    <source>
        <dbReference type="EMBL" id="KAJ0180146.1"/>
    </source>
</evidence>
<accession>A0ACC1D8B2</accession>
<dbReference type="Proteomes" id="UP000824533">
    <property type="component" value="Linkage Group LG07"/>
</dbReference>
<organism evidence="1 2">
    <name type="scientific">Dendrolimus kikuchii</name>
    <dbReference type="NCBI Taxonomy" id="765133"/>
    <lineage>
        <taxon>Eukaryota</taxon>
        <taxon>Metazoa</taxon>
        <taxon>Ecdysozoa</taxon>
        <taxon>Arthropoda</taxon>
        <taxon>Hexapoda</taxon>
        <taxon>Insecta</taxon>
        <taxon>Pterygota</taxon>
        <taxon>Neoptera</taxon>
        <taxon>Endopterygota</taxon>
        <taxon>Lepidoptera</taxon>
        <taxon>Glossata</taxon>
        <taxon>Ditrysia</taxon>
        <taxon>Bombycoidea</taxon>
        <taxon>Lasiocampidae</taxon>
        <taxon>Dendrolimus</taxon>
    </lineage>
</organism>
<evidence type="ECO:0000313" key="2">
    <source>
        <dbReference type="Proteomes" id="UP000824533"/>
    </source>
</evidence>
<comment type="caution">
    <text evidence="1">The sequence shown here is derived from an EMBL/GenBank/DDBJ whole genome shotgun (WGS) entry which is preliminary data.</text>
</comment>
<dbReference type="EMBL" id="CM034393">
    <property type="protein sequence ID" value="KAJ0180146.1"/>
    <property type="molecule type" value="Genomic_DNA"/>
</dbReference>
<sequence length="309" mass="35381">MITNMTTVNNIIIKVDNFVKDNNSALPGRIATPAQAAKRDTRYSWLTSLIKMHCFICVTYMIILTSANPTVTRELSTHKQRSLFRDVIESLRLHAKLPEVMNRNEDNNLAQNYDRFEYENEPELRTDTDYLPRRNDRLEMPGLKYRFPKDLKSNGSVPNKEIVVYINTESSTKKSTEKPKATTVKVKKPADGNDYHVTNKMAGQSQIGDRKTETIIRPVVVVNIHGFSDAKIMEDGFNITEADPTRNYFNIKQEINLERGKPEPKVSQEIDIGGDKSKTDSMKMCDNSLETKEIEKRKFNGVLEILFSI</sequence>